<comment type="caution">
    <text evidence="7">The sequence shown here is derived from an EMBL/GenBank/DDBJ whole genome shotgun (WGS) entry which is preliminary data.</text>
</comment>
<evidence type="ECO:0000256" key="3">
    <source>
        <dbReference type="ARBA" id="ARBA00022737"/>
    </source>
</evidence>
<dbReference type="InterPro" id="IPR055347">
    <property type="entry name" value="UTP6_N"/>
</dbReference>
<dbReference type="Pfam" id="PF08640">
    <property type="entry name" value="U3_assoc_6"/>
    <property type="match status" value="1"/>
</dbReference>
<feature type="domain" description="U3 small nucleolar RNA-associated protein 6 N-terminal" evidence="5">
    <location>
        <begin position="1"/>
        <end position="80"/>
    </location>
</feature>
<dbReference type="AlphaFoldDB" id="A0AAW1JEW3"/>
<dbReference type="GO" id="GO:0000462">
    <property type="term" value="P:maturation of SSU-rRNA from tricistronic rRNA transcript (SSU-rRNA, 5.8S rRNA, LSU-rRNA)"/>
    <property type="evidence" value="ECO:0007669"/>
    <property type="project" value="InterPro"/>
</dbReference>
<dbReference type="PANTHER" id="PTHR23271">
    <property type="entry name" value="HEPATOCELLULAR CARCINOMA-ASSOCIATED ANTIGEN 66"/>
    <property type="match status" value="1"/>
</dbReference>
<dbReference type="GO" id="GO:0032040">
    <property type="term" value="C:small-subunit processome"/>
    <property type="evidence" value="ECO:0007669"/>
    <property type="project" value="TreeGrafter"/>
</dbReference>
<name>A0AAW1JEW3_POPJA</name>
<organism evidence="7 8">
    <name type="scientific">Popillia japonica</name>
    <name type="common">Japanese beetle</name>
    <dbReference type="NCBI Taxonomy" id="7064"/>
    <lineage>
        <taxon>Eukaryota</taxon>
        <taxon>Metazoa</taxon>
        <taxon>Ecdysozoa</taxon>
        <taxon>Arthropoda</taxon>
        <taxon>Hexapoda</taxon>
        <taxon>Insecta</taxon>
        <taxon>Pterygota</taxon>
        <taxon>Neoptera</taxon>
        <taxon>Endopterygota</taxon>
        <taxon>Coleoptera</taxon>
        <taxon>Polyphaga</taxon>
        <taxon>Scarabaeiformia</taxon>
        <taxon>Scarabaeidae</taxon>
        <taxon>Rutelinae</taxon>
        <taxon>Popillia</taxon>
    </lineage>
</organism>
<gene>
    <name evidence="7" type="ORF">QE152_g30486</name>
</gene>
<dbReference type="InterPro" id="IPR056907">
    <property type="entry name" value="UTP6_C"/>
</dbReference>
<feature type="domain" description="U3 small nucleolar RNA-associated protein 6 homolog C-terminal" evidence="6">
    <location>
        <begin position="286"/>
        <end position="532"/>
    </location>
</feature>
<dbReference type="Gene3D" id="1.25.40.10">
    <property type="entry name" value="Tetratricopeptide repeat domain"/>
    <property type="match status" value="1"/>
</dbReference>
<dbReference type="GO" id="GO:0030515">
    <property type="term" value="F:snoRNA binding"/>
    <property type="evidence" value="ECO:0007669"/>
    <property type="project" value="InterPro"/>
</dbReference>
<comment type="subcellular location">
    <subcellularLocation>
        <location evidence="1">Nucleus</location>
        <location evidence="1">Nucleolus</location>
    </subcellularLocation>
</comment>
<keyword evidence="4" id="KW-0539">Nucleus</keyword>
<keyword evidence="2" id="KW-0698">rRNA processing</keyword>
<dbReference type="InterPro" id="IPR011990">
    <property type="entry name" value="TPR-like_helical_dom_sf"/>
</dbReference>
<dbReference type="InterPro" id="IPR013949">
    <property type="entry name" value="Utp6"/>
</dbReference>
<evidence type="ECO:0000313" key="8">
    <source>
        <dbReference type="Proteomes" id="UP001458880"/>
    </source>
</evidence>
<sequence length="573" mass="67589">MTGELEQMRRIKLFSQEHCRNILKMRKHYEHKIHATSKNKEDFLDYIEYEKGLLKTIRFRRSSLKIGEKMGDIEHKIMSRIKELYEMISQRYRDDTSLCLAYFKFCKVANYKNAAAVAISNMLKNHSHNAEIWQVAARWYAYDRKEISTALSLICKGLTMHKDSRLLYTEAIQLEIYNALDGNFQLKVNPEELTDSQKLCLEKLQTYIKEINNNINDCEYCIELLNYLVDYNFTTPVQNSLIEYLMINYSNRALTWNVLAQRDWKGQRNPMDTDHPIKSIETKLGKCISRYKDGLSKVLPEEKEQLWSYFINCLIDVRQEDNKIAVNLKTDSLREALEMAFNDGFLNEKHYIQWLDLVDDKDKIEILKRGIEQLPQSVEIWKVYLRTQILSDNKQGIDVVFKAGVKALQEKALPLWTGVIRYHLLASDDDTLEKLYKEGVRQPAEVSDSLKPEFIEWLAVAKGMRATREQYLLLANEKPYCKELHVTMSKLEATEIEFNFPSWDKVHELACAQFGEEDVDVWINRIQYYMDFKRGIVSKTELQQVYTDAQNSLPEMLFLTFKDKYYAMTSQWF</sequence>
<evidence type="ECO:0000259" key="5">
    <source>
        <dbReference type="Pfam" id="PF08640"/>
    </source>
</evidence>
<dbReference type="EMBL" id="JASPKY010000411">
    <property type="protein sequence ID" value="KAK9701604.1"/>
    <property type="molecule type" value="Genomic_DNA"/>
</dbReference>
<evidence type="ECO:0000256" key="1">
    <source>
        <dbReference type="ARBA" id="ARBA00004604"/>
    </source>
</evidence>
<keyword evidence="3" id="KW-0677">Repeat</keyword>
<proteinExistence type="predicted"/>
<evidence type="ECO:0000256" key="4">
    <source>
        <dbReference type="ARBA" id="ARBA00023242"/>
    </source>
</evidence>
<evidence type="ECO:0000259" key="6">
    <source>
        <dbReference type="Pfam" id="PF24892"/>
    </source>
</evidence>
<dbReference type="Pfam" id="PF24892">
    <property type="entry name" value="UTP6_C"/>
    <property type="match status" value="1"/>
</dbReference>
<protein>
    <submittedName>
        <fullName evidence="7">U3 small nucleolar RNA-associated protein 6</fullName>
    </submittedName>
</protein>
<accession>A0AAW1JEW3</accession>
<dbReference type="Proteomes" id="UP001458880">
    <property type="component" value="Unassembled WGS sequence"/>
</dbReference>
<dbReference type="SUPFAM" id="SSF48452">
    <property type="entry name" value="TPR-like"/>
    <property type="match status" value="1"/>
</dbReference>
<dbReference type="GO" id="GO:0034388">
    <property type="term" value="C:Pwp2p-containing subcomplex of 90S preribosome"/>
    <property type="evidence" value="ECO:0007669"/>
    <property type="project" value="TreeGrafter"/>
</dbReference>
<keyword evidence="8" id="KW-1185">Reference proteome</keyword>
<reference evidence="7 8" key="1">
    <citation type="journal article" date="2024" name="BMC Genomics">
        <title>De novo assembly and annotation of Popillia japonica's genome with initial clues to its potential as an invasive pest.</title>
        <authorList>
            <person name="Cucini C."/>
            <person name="Boschi S."/>
            <person name="Funari R."/>
            <person name="Cardaioli E."/>
            <person name="Iannotti N."/>
            <person name="Marturano G."/>
            <person name="Paoli F."/>
            <person name="Bruttini M."/>
            <person name="Carapelli A."/>
            <person name="Frati F."/>
            <person name="Nardi F."/>
        </authorList>
    </citation>
    <scope>NUCLEOTIDE SEQUENCE [LARGE SCALE GENOMIC DNA]</scope>
    <source>
        <strain evidence="7">DMR45628</strain>
    </source>
</reference>
<evidence type="ECO:0000256" key="2">
    <source>
        <dbReference type="ARBA" id="ARBA00022552"/>
    </source>
</evidence>
<dbReference type="PANTHER" id="PTHR23271:SF1">
    <property type="entry name" value="U3 SMALL NUCLEOLAR RNA-ASSOCIATED PROTEIN 6 HOMOLOG"/>
    <property type="match status" value="1"/>
</dbReference>
<evidence type="ECO:0000313" key="7">
    <source>
        <dbReference type="EMBL" id="KAK9701604.1"/>
    </source>
</evidence>